<name>X1B5M5_9ZZZZ</name>
<protein>
    <submittedName>
        <fullName evidence="1">Uncharacterized protein</fullName>
    </submittedName>
</protein>
<sequence>KKIKYVIIAEIKSSGITKCINLLMDFFFLTKMSEAKIIKLIFANSEGCREKIPRSIQLREPPALIPISGINTNISNITFTNIKRYDR</sequence>
<gene>
    <name evidence="1" type="ORF">S01H4_12797</name>
</gene>
<organism evidence="1">
    <name type="scientific">marine sediment metagenome</name>
    <dbReference type="NCBI Taxonomy" id="412755"/>
    <lineage>
        <taxon>unclassified sequences</taxon>
        <taxon>metagenomes</taxon>
        <taxon>ecological metagenomes</taxon>
    </lineage>
</organism>
<comment type="caution">
    <text evidence="1">The sequence shown here is derived from an EMBL/GenBank/DDBJ whole genome shotgun (WGS) entry which is preliminary data.</text>
</comment>
<proteinExistence type="predicted"/>
<evidence type="ECO:0000313" key="1">
    <source>
        <dbReference type="EMBL" id="GAG67341.1"/>
    </source>
</evidence>
<dbReference type="AlphaFoldDB" id="X1B5M5"/>
<reference evidence="1" key="1">
    <citation type="journal article" date="2014" name="Front. Microbiol.">
        <title>High frequency of phylogenetically diverse reductive dehalogenase-homologous genes in deep subseafloor sedimentary metagenomes.</title>
        <authorList>
            <person name="Kawai M."/>
            <person name="Futagami T."/>
            <person name="Toyoda A."/>
            <person name="Takaki Y."/>
            <person name="Nishi S."/>
            <person name="Hori S."/>
            <person name="Arai W."/>
            <person name="Tsubouchi T."/>
            <person name="Morono Y."/>
            <person name="Uchiyama I."/>
            <person name="Ito T."/>
            <person name="Fujiyama A."/>
            <person name="Inagaki F."/>
            <person name="Takami H."/>
        </authorList>
    </citation>
    <scope>NUCLEOTIDE SEQUENCE</scope>
    <source>
        <strain evidence="1">Expedition CK06-06</strain>
    </source>
</reference>
<feature type="non-terminal residue" evidence="1">
    <location>
        <position position="1"/>
    </location>
</feature>
<accession>X1B5M5</accession>
<dbReference type="EMBL" id="BART01005547">
    <property type="protein sequence ID" value="GAG67341.1"/>
    <property type="molecule type" value="Genomic_DNA"/>
</dbReference>